<dbReference type="SMART" id="SM00757">
    <property type="entry name" value="CRA"/>
    <property type="match status" value="1"/>
</dbReference>
<evidence type="ECO:0000259" key="9">
    <source>
        <dbReference type="PROSITE" id="PS51867"/>
    </source>
</evidence>
<dbReference type="InterPro" id="IPR024964">
    <property type="entry name" value="CTLH/CRA"/>
</dbReference>
<keyword evidence="5" id="KW-0862">Zinc</keyword>
<dbReference type="Proteomes" id="UP000239899">
    <property type="component" value="Unassembled WGS sequence"/>
</dbReference>
<comment type="caution">
    <text evidence="11">The sequence shown here is derived from an EMBL/GenBank/DDBJ whole genome shotgun (WGS) entry which is preliminary data.</text>
</comment>
<evidence type="ECO:0000256" key="1">
    <source>
        <dbReference type="ARBA" id="ARBA00004496"/>
    </source>
</evidence>
<dbReference type="InterPro" id="IPR006595">
    <property type="entry name" value="CTLH_C"/>
</dbReference>
<dbReference type="EMBL" id="LHPG02000010">
    <property type="protein sequence ID" value="PRW51024.1"/>
    <property type="molecule type" value="Genomic_DNA"/>
</dbReference>
<name>A0A2P6TNX0_CHLSO</name>
<dbReference type="PROSITE" id="PS51867">
    <property type="entry name" value="ZF_RING_GID"/>
    <property type="match status" value="1"/>
</dbReference>
<dbReference type="InterPro" id="IPR001841">
    <property type="entry name" value="Znf_RING"/>
</dbReference>
<dbReference type="FunFam" id="3.30.40.10:FF:000143">
    <property type="entry name" value="Regulator of gluconeogenesis Rmd5"/>
    <property type="match status" value="1"/>
</dbReference>
<gene>
    <name evidence="11" type="ORF">C2E21_5349</name>
</gene>
<dbReference type="PROSITE" id="PS50896">
    <property type="entry name" value="LISH"/>
    <property type="match status" value="1"/>
</dbReference>
<dbReference type="CDD" id="cd16652">
    <property type="entry name" value="dRING_Rmd5p-like"/>
    <property type="match status" value="1"/>
</dbReference>
<evidence type="ECO:0000256" key="4">
    <source>
        <dbReference type="ARBA" id="ARBA00022771"/>
    </source>
</evidence>
<dbReference type="PANTHER" id="PTHR12170:SF3">
    <property type="entry name" value="GH10162P"/>
    <property type="match status" value="1"/>
</dbReference>
<evidence type="ECO:0000256" key="5">
    <source>
        <dbReference type="ARBA" id="ARBA00022833"/>
    </source>
</evidence>
<dbReference type="GO" id="GO:0005634">
    <property type="term" value="C:nucleus"/>
    <property type="evidence" value="ECO:0007669"/>
    <property type="project" value="TreeGrafter"/>
</dbReference>
<feature type="domain" description="RING-Gid-type" evidence="9">
    <location>
        <begin position="552"/>
        <end position="595"/>
    </location>
</feature>
<dbReference type="GO" id="GO:0008270">
    <property type="term" value="F:zinc ion binding"/>
    <property type="evidence" value="ECO:0007669"/>
    <property type="project" value="UniProtKB-KW"/>
</dbReference>
<dbReference type="GO" id="GO:0061630">
    <property type="term" value="F:ubiquitin protein ligase activity"/>
    <property type="evidence" value="ECO:0007669"/>
    <property type="project" value="InterPro"/>
</dbReference>
<dbReference type="OrthoDB" id="1933281at2759"/>
<keyword evidence="4 6" id="KW-0863">Zinc-finger</keyword>
<feature type="zinc finger region" description="RING-Gid-type" evidence="6">
    <location>
        <begin position="552"/>
        <end position="595"/>
    </location>
</feature>
<dbReference type="AlphaFoldDB" id="A0A2P6TNX0"/>
<dbReference type="InterPro" id="IPR045098">
    <property type="entry name" value="Fyv10_fam"/>
</dbReference>
<evidence type="ECO:0000256" key="6">
    <source>
        <dbReference type="PROSITE-ProRule" id="PRU01215"/>
    </source>
</evidence>
<dbReference type="InterPro" id="IPR044063">
    <property type="entry name" value="ZF_RING_GID"/>
</dbReference>
<evidence type="ECO:0000256" key="7">
    <source>
        <dbReference type="SAM" id="MobiDB-lite"/>
    </source>
</evidence>
<dbReference type="InterPro" id="IPR006594">
    <property type="entry name" value="LisH"/>
</dbReference>
<dbReference type="GO" id="GO:0043161">
    <property type="term" value="P:proteasome-mediated ubiquitin-dependent protein catabolic process"/>
    <property type="evidence" value="ECO:0007669"/>
    <property type="project" value="InterPro"/>
</dbReference>
<dbReference type="PROSITE" id="PS50897">
    <property type="entry name" value="CTLH"/>
    <property type="match status" value="1"/>
</dbReference>
<evidence type="ECO:0000256" key="2">
    <source>
        <dbReference type="ARBA" id="ARBA00022490"/>
    </source>
</evidence>
<organism evidence="11 12">
    <name type="scientific">Chlorella sorokiniana</name>
    <name type="common">Freshwater green alga</name>
    <dbReference type="NCBI Taxonomy" id="3076"/>
    <lineage>
        <taxon>Eukaryota</taxon>
        <taxon>Viridiplantae</taxon>
        <taxon>Chlorophyta</taxon>
        <taxon>core chlorophytes</taxon>
        <taxon>Trebouxiophyceae</taxon>
        <taxon>Chlorellales</taxon>
        <taxon>Chlorellaceae</taxon>
        <taxon>Chlorella clade</taxon>
        <taxon>Chlorella</taxon>
    </lineage>
</organism>
<reference evidence="11 12" key="1">
    <citation type="journal article" date="2018" name="Plant J.">
        <title>Genome sequences of Chlorella sorokiniana UTEX 1602 and Micractinium conductrix SAG 241.80: implications to maltose excretion by a green alga.</title>
        <authorList>
            <person name="Arriola M.B."/>
            <person name="Velmurugan N."/>
            <person name="Zhang Y."/>
            <person name="Plunkett M.H."/>
            <person name="Hondzo H."/>
            <person name="Barney B.M."/>
        </authorList>
    </citation>
    <scope>NUCLEOTIDE SEQUENCE [LARGE SCALE GENOMIC DNA]</scope>
    <source>
        <strain evidence="11">1602</strain>
        <strain evidence="12">UTEX 1602</strain>
    </source>
</reference>
<proteinExistence type="predicted"/>
<feature type="domain" description="CTLH" evidence="8">
    <location>
        <begin position="365"/>
        <end position="425"/>
    </location>
</feature>
<dbReference type="InterPro" id="IPR013144">
    <property type="entry name" value="CRA_dom"/>
</dbReference>
<dbReference type="Pfam" id="PF10607">
    <property type="entry name" value="CTLH"/>
    <property type="match status" value="1"/>
</dbReference>
<dbReference type="PANTHER" id="PTHR12170">
    <property type="entry name" value="MACROPHAGE ERYTHROBLAST ATTACHER-RELATED"/>
    <property type="match status" value="1"/>
</dbReference>
<dbReference type="GO" id="GO:0034657">
    <property type="term" value="C:GID complex"/>
    <property type="evidence" value="ECO:0007669"/>
    <property type="project" value="TreeGrafter"/>
</dbReference>
<keyword evidence="12" id="KW-1185">Reference proteome</keyword>
<dbReference type="InterPro" id="IPR037683">
    <property type="entry name" value="Rmd5_dRing"/>
</dbReference>
<reference evidence="11" key="2">
    <citation type="submission" date="2018-02" db="EMBL/GenBank/DDBJ databases">
        <authorList>
            <person name="Cohen D.B."/>
            <person name="Kent A.D."/>
        </authorList>
    </citation>
    <scope>NUCLEOTIDE SEQUENCE</scope>
    <source>
        <strain evidence="11">1602</strain>
    </source>
</reference>
<dbReference type="SMART" id="SM00184">
    <property type="entry name" value="RING"/>
    <property type="match status" value="1"/>
</dbReference>
<dbReference type="GO" id="GO:0005737">
    <property type="term" value="C:cytoplasm"/>
    <property type="evidence" value="ECO:0007669"/>
    <property type="project" value="UniProtKB-SubCell"/>
</dbReference>
<comment type="subcellular location">
    <subcellularLocation>
        <location evidence="1">Cytoplasm</location>
    </subcellularLocation>
</comment>
<dbReference type="STRING" id="3076.A0A2P6TNX0"/>
<dbReference type="Pfam" id="PF13445">
    <property type="entry name" value="zf-RING_UBOX"/>
    <property type="match status" value="1"/>
</dbReference>
<evidence type="ECO:0000313" key="11">
    <source>
        <dbReference type="EMBL" id="PRW51024.1"/>
    </source>
</evidence>
<dbReference type="SUPFAM" id="SSF57850">
    <property type="entry name" value="RING/U-box"/>
    <property type="match status" value="1"/>
</dbReference>
<protein>
    <submittedName>
        <fullName evidence="11">RMD5-like protein A isoform A</fullName>
    </submittedName>
    <submittedName>
        <fullName evidence="10">RMD5-like protein A isoform B</fullName>
    </submittedName>
</protein>
<evidence type="ECO:0000259" key="8">
    <source>
        <dbReference type="PROSITE" id="PS50897"/>
    </source>
</evidence>
<evidence type="ECO:0000313" key="10">
    <source>
        <dbReference type="EMBL" id="PRW51023.1"/>
    </source>
</evidence>
<dbReference type="EMBL" id="LHPG02000010">
    <property type="protein sequence ID" value="PRW51023.1"/>
    <property type="molecule type" value="Genomic_DNA"/>
</dbReference>
<dbReference type="Gene3D" id="3.30.40.10">
    <property type="entry name" value="Zinc/RING finger domain, C3HC4 (zinc finger)"/>
    <property type="match status" value="1"/>
</dbReference>
<sequence>MAAAEGEESSSTQRLQGNAGYLHQALGWRGGTCQLAALVAARPQNFATINLSDKDTQPKLRLLSEVVGVSIEDCLTGRISYLTRKLDSTAARYMLVQERAPELLYDCGGELYLSWVLNANKPHNLRRLGMSQDVFNACVRGWPASAEGRRLLAGLRAGSVAGWPRPPVPGEAQQQQRQEAAQRRQRRSSGGGGSSGGITMSSSSGVGGDVEAALKEADKAVKKQKVCSSSSEAAVDRLLQAVERARARLAAPGASPQAVLAEVAAELAGQGELLKTMTGDTKELHGAVSKLGKIVERSFAQDIARAYKSDRPLDAAALNQVIAEHLFHEGLFDIGRLFVREAGVAGGEALQRPYASMHTVLQERPYASMHTVLQEIQQHNLAPALAWVREHDAALAGPGGEPSAFEFAIHRLAFLALLKEQGQQAAMAYARQHFARFQGTQMRAIQRLMGALCFSRRAAAGRPNPYAELMAEDLWGNLAREFVRQCCVLLGQAQDSPLLVTVAAGAAALPTLLKLAAVMGEQPVAELAGAAEQLPVEIPLGREFVFHSIFACPVSRDQSTHDNPPMLLPCGHCICKASILKIAKAANRTFKCPYCPAECTPKDCQELVFPDMD</sequence>
<evidence type="ECO:0000313" key="12">
    <source>
        <dbReference type="Proteomes" id="UP000239899"/>
    </source>
</evidence>
<dbReference type="InterPro" id="IPR027370">
    <property type="entry name" value="Znf-RING_euk"/>
</dbReference>
<dbReference type="InterPro" id="IPR013083">
    <property type="entry name" value="Znf_RING/FYVE/PHD"/>
</dbReference>
<feature type="compositionally biased region" description="Low complexity" evidence="7">
    <location>
        <begin position="170"/>
        <end position="179"/>
    </location>
</feature>
<accession>A0A2P6TNX0</accession>
<keyword evidence="2" id="KW-0963">Cytoplasm</keyword>
<keyword evidence="3" id="KW-0479">Metal-binding</keyword>
<evidence type="ECO:0000256" key="3">
    <source>
        <dbReference type="ARBA" id="ARBA00022723"/>
    </source>
</evidence>
<feature type="region of interest" description="Disordered" evidence="7">
    <location>
        <begin position="162"/>
        <end position="207"/>
    </location>
</feature>